<evidence type="ECO:0000256" key="1">
    <source>
        <dbReference type="ARBA" id="ARBA00022614"/>
    </source>
</evidence>
<evidence type="ECO:0000256" key="2">
    <source>
        <dbReference type="ARBA" id="ARBA00022737"/>
    </source>
</evidence>
<evidence type="ECO:0000313" key="3">
    <source>
        <dbReference type="EMBL" id="CEO96609.1"/>
    </source>
</evidence>
<dbReference type="PANTHER" id="PTHR46652:SF3">
    <property type="entry name" value="LEUCINE-RICH REPEAT-CONTAINING PROTEIN 9"/>
    <property type="match status" value="1"/>
</dbReference>
<dbReference type="Gene3D" id="3.80.10.10">
    <property type="entry name" value="Ribonuclease Inhibitor"/>
    <property type="match status" value="1"/>
</dbReference>
<name>A0A0G4IN71_PLABS</name>
<evidence type="ECO:0000313" key="5">
    <source>
        <dbReference type="Proteomes" id="UP000039324"/>
    </source>
</evidence>
<dbReference type="OMA" id="PATRIQM"/>
<dbReference type="Pfam" id="PF12799">
    <property type="entry name" value="LRR_4"/>
    <property type="match status" value="1"/>
</dbReference>
<keyword evidence="4" id="KW-0496">Mitochondrion</keyword>
<dbReference type="InterPro" id="IPR025875">
    <property type="entry name" value="Leu-rich_rpt_4"/>
</dbReference>
<geneLocation type="mitochondrion" evidence="4"/>
<evidence type="ECO:0008006" key="7">
    <source>
        <dbReference type="Google" id="ProtNLM"/>
    </source>
</evidence>
<proteinExistence type="predicted"/>
<sequence>MRPFSNLQRLLTMDLYRIMVVFGPPSIAIWDLLSPADARRMMLVSTPMYRAYFRHLRDINAPAMGLDTPLRIIAVLRRTRCLQTLSLATLPATRIQMDAILHSFSGGALTSLNLSKTAVDDLSFLTRFRLLRHLKLFRCVNVIDLGPISSCHDLRYLDVTGARALHLPSFTRCPQLEHLDISYSRIVDVWPLVGCKRLCRLNLSATNIRDLRPLRHCPALRHLDLCCTSFTDLTALTACNALTQVNVNGTGMTEWRPRLPAVHP</sequence>
<keyword evidence="2" id="KW-0677">Repeat</keyword>
<dbReference type="EMBL" id="OVEO01000003">
    <property type="protein sequence ID" value="SPQ94664.1"/>
    <property type="molecule type" value="Genomic_DNA"/>
</dbReference>
<keyword evidence="5" id="KW-1185">Reference proteome</keyword>
<dbReference type="AlphaFoldDB" id="A0A0G4IN71"/>
<evidence type="ECO:0000313" key="6">
    <source>
        <dbReference type="Proteomes" id="UP000290189"/>
    </source>
</evidence>
<accession>A0A0G4IN71</accession>
<dbReference type="EMBL" id="CDSF01000068">
    <property type="protein sequence ID" value="CEO96609.1"/>
    <property type="molecule type" value="Genomic_DNA"/>
</dbReference>
<organism evidence="3 5">
    <name type="scientific">Plasmodiophora brassicae</name>
    <name type="common">Clubroot disease agent</name>
    <dbReference type="NCBI Taxonomy" id="37360"/>
    <lineage>
        <taxon>Eukaryota</taxon>
        <taxon>Sar</taxon>
        <taxon>Rhizaria</taxon>
        <taxon>Endomyxa</taxon>
        <taxon>Phytomyxea</taxon>
        <taxon>Plasmodiophorida</taxon>
        <taxon>Plasmodiophoridae</taxon>
        <taxon>Plasmodiophora</taxon>
    </lineage>
</organism>
<dbReference type="InterPro" id="IPR032675">
    <property type="entry name" value="LRR_dom_sf"/>
</dbReference>
<dbReference type="OrthoDB" id="423607at2759"/>
<dbReference type="SUPFAM" id="SSF52058">
    <property type="entry name" value="L domain-like"/>
    <property type="match status" value="1"/>
</dbReference>
<evidence type="ECO:0000313" key="4">
    <source>
        <dbReference type="EMBL" id="SPQ94664.1"/>
    </source>
</evidence>
<reference evidence="3 5" key="1">
    <citation type="submission" date="2015-02" db="EMBL/GenBank/DDBJ databases">
        <authorList>
            <person name="Chooi Y.-H."/>
        </authorList>
    </citation>
    <scope>NUCLEOTIDE SEQUENCE [LARGE SCALE GENOMIC DNA]</scope>
    <source>
        <strain evidence="3">E3</strain>
    </source>
</reference>
<dbReference type="Proteomes" id="UP000290189">
    <property type="component" value="Unassembled WGS sequence"/>
</dbReference>
<keyword evidence="1" id="KW-0433">Leucine-rich repeat</keyword>
<dbReference type="PANTHER" id="PTHR46652">
    <property type="entry name" value="LEUCINE-RICH REPEAT AND IQ DOMAIN-CONTAINING PROTEIN 1-RELATED"/>
    <property type="match status" value="1"/>
</dbReference>
<gene>
    <name evidence="3" type="ORF">PBRA_005218</name>
    <name evidence="4" type="ORF">PLBR_LOCUS1879</name>
</gene>
<protein>
    <recommendedName>
        <fullName evidence="7">F-box domain-containing protein</fullName>
    </recommendedName>
</protein>
<dbReference type="Proteomes" id="UP000039324">
    <property type="component" value="Unassembled WGS sequence"/>
</dbReference>
<reference evidence="4 6" key="2">
    <citation type="submission" date="2018-03" db="EMBL/GenBank/DDBJ databases">
        <authorList>
            <person name="Fogelqvist J."/>
        </authorList>
    </citation>
    <scope>NUCLEOTIDE SEQUENCE [LARGE SCALE GENOMIC DNA]</scope>
</reference>
<dbReference type="InterPro" id="IPR050836">
    <property type="entry name" value="SDS22/Internalin_LRR"/>
</dbReference>